<dbReference type="SMART" id="SM00529">
    <property type="entry name" value="HTH_DTXR"/>
    <property type="match status" value="1"/>
</dbReference>
<keyword evidence="7" id="KW-1185">Reference proteome</keyword>
<evidence type="ECO:0000259" key="5">
    <source>
        <dbReference type="SMART" id="SM00899"/>
    </source>
</evidence>
<feature type="region of interest" description="Disordered" evidence="4">
    <location>
        <begin position="205"/>
        <end position="224"/>
    </location>
</feature>
<dbReference type="PANTHER" id="PTHR33238">
    <property type="entry name" value="IRON (METAL) DEPENDENT REPRESSOR, DTXR FAMILY"/>
    <property type="match status" value="1"/>
</dbReference>
<organism evidence="6 7">
    <name type="scientific">Archaeoglobus sulfaticallidus PM70-1</name>
    <dbReference type="NCBI Taxonomy" id="387631"/>
    <lineage>
        <taxon>Archaea</taxon>
        <taxon>Methanobacteriati</taxon>
        <taxon>Methanobacteriota</taxon>
        <taxon>Archaeoglobi</taxon>
        <taxon>Archaeoglobales</taxon>
        <taxon>Archaeoglobaceae</taxon>
        <taxon>Archaeoglobus</taxon>
    </lineage>
</organism>
<evidence type="ECO:0000256" key="4">
    <source>
        <dbReference type="SAM" id="MobiDB-lite"/>
    </source>
</evidence>
<evidence type="ECO:0000256" key="3">
    <source>
        <dbReference type="ARBA" id="ARBA00023004"/>
    </source>
</evidence>
<comment type="subcellular location">
    <subcellularLocation>
        <location evidence="1">Cytoplasm</location>
    </subcellularLocation>
</comment>
<feature type="compositionally biased region" description="Basic residues" evidence="4">
    <location>
        <begin position="214"/>
        <end position="224"/>
    </location>
</feature>
<dbReference type="Proteomes" id="UP000013307">
    <property type="component" value="Chromosome"/>
</dbReference>
<dbReference type="InterPro" id="IPR036421">
    <property type="entry name" value="Fe_dep_repressor_sf"/>
</dbReference>
<keyword evidence="3" id="KW-0408">Iron</keyword>
<dbReference type="Gene3D" id="2.30.30.90">
    <property type="match status" value="1"/>
</dbReference>
<dbReference type="GO" id="GO:0046983">
    <property type="term" value="F:protein dimerization activity"/>
    <property type="evidence" value="ECO:0007669"/>
    <property type="project" value="InterPro"/>
</dbReference>
<feature type="domain" description="Ferrous iron transporter FeoA-like" evidence="5">
    <location>
        <begin position="132"/>
        <end position="201"/>
    </location>
</feature>
<dbReference type="GeneID" id="15392624"/>
<proteinExistence type="predicted"/>
<dbReference type="InterPro" id="IPR050536">
    <property type="entry name" value="DtxR_MntR_Metal-Reg"/>
</dbReference>
<dbReference type="Pfam" id="PF04023">
    <property type="entry name" value="FeoA"/>
    <property type="match status" value="1"/>
</dbReference>
<dbReference type="RefSeq" id="WP_015590585.1">
    <property type="nucleotide sequence ID" value="NC_021169.1"/>
</dbReference>
<dbReference type="AlphaFoldDB" id="N0BFF7"/>
<dbReference type="InterPro" id="IPR022689">
    <property type="entry name" value="Iron_dep_repressor"/>
</dbReference>
<dbReference type="KEGG" id="ast:Asulf_00983"/>
<comment type="subunit">
    <text evidence="2">Homodimer.</text>
</comment>
<evidence type="ECO:0000256" key="1">
    <source>
        <dbReference type="ARBA" id="ARBA00004496"/>
    </source>
</evidence>
<dbReference type="InterPro" id="IPR007167">
    <property type="entry name" value="Fe-transptr_FeoA-like"/>
</dbReference>
<reference evidence="6 7" key="1">
    <citation type="journal article" date="2013" name="Genome Announc.">
        <title>Complete Genome Sequence of the Thermophilic and Facultatively Chemolithoautotrophic Sulfate Reducer Archaeoglobus sulfaticallidus Strain PM70-1T.</title>
        <authorList>
            <person name="Stokke R."/>
            <person name="Hocking W.P."/>
            <person name="Steinsbu B.O."/>
            <person name="Steen I.H."/>
        </authorList>
    </citation>
    <scope>NUCLEOTIDE SEQUENCE [LARGE SCALE GENOMIC DNA]</scope>
    <source>
        <strain evidence="6">PM70-1</strain>
    </source>
</reference>
<dbReference type="SMART" id="SM00899">
    <property type="entry name" value="FeoA"/>
    <property type="match status" value="1"/>
</dbReference>
<dbReference type="STRING" id="387631.Asulf_00983"/>
<dbReference type="PANTHER" id="PTHR33238:SF11">
    <property type="entry name" value="TRANSCRIPTIONAL REGULATOR MNTR"/>
    <property type="match status" value="1"/>
</dbReference>
<dbReference type="EMBL" id="CP005290">
    <property type="protein sequence ID" value="AGK60987.1"/>
    <property type="molecule type" value="Genomic_DNA"/>
</dbReference>
<dbReference type="eggNOG" id="arCOG02099">
    <property type="taxonomic scope" value="Archaea"/>
</dbReference>
<dbReference type="HOGENOM" id="CLU_069532_0_1_2"/>
<protein>
    <recommendedName>
        <fullName evidence="5">Ferrous iron transporter FeoA-like domain-containing protein</fullName>
    </recommendedName>
</protein>
<dbReference type="GO" id="GO:0003700">
    <property type="term" value="F:DNA-binding transcription factor activity"/>
    <property type="evidence" value="ECO:0007669"/>
    <property type="project" value="InterPro"/>
</dbReference>
<sequence>MEEAENIIKEMWIKDESLDIDSIPDNVRGYLQDEGLIEVKNGKAFLTEKGKKRAEKIIRLHRLAERLLSDILGMEEEDVEKSACKFEHFISEEVEEAICTLLGHPRFCPHGSEIPKGKCCEVGEREVERLIFKLSELNAGDEGEIKYVVGGKGVSSKFIAFGIMPGEEIKVLRVFPTYIIQIGNTQFALDKELADSIYVLKKSAKSSKNDTGPGRKRRRWGWFR</sequence>
<dbReference type="InterPro" id="IPR038157">
    <property type="entry name" value="FeoA_core_dom"/>
</dbReference>
<dbReference type="InterPro" id="IPR036388">
    <property type="entry name" value="WH-like_DNA-bd_sf"/>
</dbReference>
<dbReference type="GO" id="GO:0046914">
    <property type="term" value="F:transition metal ion binding"/>
    <property type="evidence" value="ECO:0007669"/>
    <property type="project" value="InterPro"/>
</dbReference>
<evidence type="ECO:0000313" key="7">
    <source>
        <dbReference type="Proteomes" id="UP000013307"/>
    </source>
</evidence>
<dbReference type="SUPFAM" id="SSF50037">
    <property type="entry name" value="C-terminal domain of transcriptional repressors"/>
    <property type="match status" value="1"/>
</dbReference>
<dbReference type="Gene3D" id="1.10.10.10">
    <property type="entry name" value="Winged helix-like DNA-binding domain superfamily/Winged helix DNA-binding domain"/>
    <property type="match status" value="1"/>
</dbReference>
<dbReference type="SUPFAM" id="SSF47979">
    <property type="entry name" value="Iron-dependent repressor protein, dimerization domain"/>
    <property type="match status" value="1"/>
</dbReference>
<evidence type="ECO:0000256" key="2">
    <source>
        <dbReference type="ARBA" id="ARBA00011738"/>
    </source>
</evidence>
<evidence type="ECO:0000313" key="6">
    <source>
        <dbReference type="EMBL" id="AGK60987.1"/>
    </source>
</evidence>
<dbReference type="Pfam" id="PF02742">
    <property type="entry name" value="Fe_dep_repr_C"/>
    <property type="match status" value="1"/>
</dbReference>
<dbReference type="GO" id="GO:0005737">
    <property type="term" value="C:cytoplasm"/>
    <property type="evidence" value="ECO:0007669"/>
    <property type="project" value="UniProtKB-SubCell"/>
</dbReference>
<accession>N0BFF7</accession>
<name>N0BFF7_9EURY</name>
<dbReference type="InterPro" id="IPR001367">
    <property type="entry name" value="Fe_dep_repressor"/>
</dbReference>
<dbReference type="InterPro" id="IPR008988">
    <property type="entry name" value="Transcriptional_repressor_C"/>
</dbReference>
<gene>
    <name evidence="6" type="ORF">Asulf_00983</name>
</gene>